<dbReference type="AlphaFoldDB" id="A0AAV3PDL9"/>
<dbReference type="EMBL" id="BAABME010001457">
    <property type="protein sequence ID" value="GAA0149724.1"/>
    <property type="molecule type" value="Genomic_DNA"/>
</dbReference>
<evidence type="ECO:0000313" key="4">
    <source>
        <dbReference type="Proteomes" id="UP001454036"/>
    </source>
</evidence>
<dbReference type="PROSITE" id="PS50158">
    <property type="entry name" value="ZF_CCHC"/>
    <property type="match status" value="1"/>
</dbReference>
<proteinExistence type="predicted"/>
<keyword evidence="3" id="KW-0675">Receptor</keyword>
<keyword evidence="1" id="KW-0479">Metal-binding</keyword>
<dbReference type="Proteomes" id="UP001454036">
    <property type="component" value="Unassembled WGS sequence"/>
</dbReference>
<evidence type="ECO:0000256" key="1">
    <source>
        <dbReference type="PROSITE-ProRule" id="PRU00047"/>
    </source>
</evidence>
<keyword evidence="3" id="KW-0472">Membrane</keyword>
<keyword evidence="3" id="KW-0812">Transmembrane</keyword>
<keyword evidence="1" id="KW-0863">Zinc-finger</keyword>
<name>A0AAV3PDL9_LITER</name>
<dbReference type="GO" id="GO:0008270">
    <property type="term" value="F:zinc ion binding"/>
    <property type="evidence" value="ECO:0007669"/>
    <property type="project" value="UniProtKB-KW"/>
</dbReference>
<dbReference type="Pfam" id="PF07727">
    <property type="entry name" value="RVT_2"/>
    <property type="match status" value="1"/>
</dbReference>
<accession>A0AAV3PDL9</accession>
<organism evidence="3 4">
    <name type="scientific">Lithospermum erythrorhizon</name>
    <name type="common">Purple gromwell</name>
    <name type="synonym">Lithospermum officinale var. erythrorhizon</name>
    <dbReference type="NCBI Taxonomy" id="34254"/>
    <lineage>
        <taxon>Eukaryota</taxon>
        <taxon>Viridiplantae</taxon>
        <taxon>Streptophyta</taxon>
        <taxon>Embryophyta</taxon>
        <taxon>Tracheophyta</taxon>
        <taxon>Spermatophyta</taxon>
        <taxon>Magnoliopsida</taxon>
        <taxon>eudicotyledons</taxon>
        <taxon>Gunneridae</taxon>
        <taxon>Pentapetalae</taxon>
        <taxon>asterids</taxon>
        <taxon>lamiids</taxon>
        <taxon>Boraginales</taxon>
        <taxon>Boraginaceae</taxon>
        <taxon>Boraginoideae</taxon>
        <taxon>Lithospermeae</taxon>
        <taxon>Lithospermum</taxon>
    </lineage>
</organism>
<evidence type="ECO:0000259" key="2">
    <source>
        <dbReference type="PROSITE" id="PS50158"/>
    </source>
</evidence>
<keyword evidence="1" id="KW-0862">Zinc</keyword>
<gene>
    <name evidence="3" type="ORF">LIER_08832</name>
</gene>
<evidence type="ECO:0000313" key="3">
    <source>
        <dbReference type="EMBL" id="GAA0149724.1"/>
    </source>
</evidence>
<sequence length="385" mass="44160">MYKCDFCGRKGHLKRGCFTIKGLPDWWSGFKVNRLKEKANDVQDLSTPLDLVHEGQNSANVQSMIALIQQKIGKALKGNQVTGNYVGTSNAYQMEANIEDYDHVAGRIIFSFQVDECLLHDSETSKVIGVARAEKGLYVLMPASFVDRSVKNSIIVDIVNLLMDSYLLKNGVVEKKHQHLLQVARALMIQSSLPAKFKGDIVMATTYLINRTPYSYPLYHKGYKLLSLKDHNVFISRDVRFPFDPKFKQDSLMNTNMQEDENKMSTLCKRPIECKWVYKIKRKSDGSVEKYKALLVAKGFYQVETLDYFESFSPVVKSMTVRVVLTLAAANDWVLHQMNINNAFLHGYLNEEIYMLFLEGYKEDHKNKVCRLKTSLYDLKQASRQ</sequence>
<reference evidence="3 4" key="1">
    <citation type="submission" date="2024-01" db="EMBL/GenBank/DDBJ databases">
        <title>The complete chloroplast genome sequence of Lithospermum erythrorhizon: insights into the phylogenetic relationship among Boraginaceae species and the maternal lineages of purple gromwells.</title>
        <authorList>
            <person name="Okada T."/>
            <person name="Watanabe K."/>
        </authorList>
    </citation>
    <scope>NUCLEOTIDE SEQUENCE [LARGE SCALE GENOMIC DNA]</scope>
</reference>
<protein>
    <submittedName>
        <fullName evidence="3">Transmembrane signal receptor</fullName>
    </submittedName>
</protein>
<feature type="domain" description="CCHC-type" evidence="2">
    <location>
        <begin position="3"/>
        <end position="17"/>
    </location>
</feature>
<dbReference type="GO" id="GO:0003676">
    <property type="term" value="F:nucleic acid binding"/>
    <property type="evidence" value="ECO:0007669"/>
    <property type="project" value="InterPro"/>
</dbReference>
<keyword evidence="4" id="KW-1185">Reference proteome</keyword>
<comment type="caution">
    <text evidence="3">The sequence shown here is derived from an EMBL/GenBank/DDBJ whole genome shotgun (WGS) entry which is preliminary data.</text>
</comment>
<dbReference type="InterPro" id="IPR001878">
    <property type="entry name" value="Znf_CCHC"/>
</dbReference>
<dbReference type="InterPro" id="IPR013103">
    <property type="entry name" value="RVT_2"/>
</dbReference>